<feature type="region of interest" description="Disordered" evidence="1">
    <location>
        <begin position="165"/>
        <end position="186"/>
    </location>
</feature>
<comment type="caution">
    <text evidence="2">The sequence shown here is derived from an EMBL/GenBank/DDBJ whole genome shotgun (WGS) entry which is preliminary data.</text>
</comment>
<dbReference type="STRING" id="1423351.A0A074RV08"/>
<proteinExistence type="predicted"/>
<evidence type="ECO:0000313" key="3">
    <source>
        <dbReference type="Proteomes" id="UP000027456"/>
    </source>
</evidence>
<reference evidence="2 3" key="1">
    <citation type="submission" date="2013-12" db="EMBL/GenBank/DDBJ databases">
        <authorList>
            <person name="Cubeta M."/>
            <person name="Pakala S."/>
            <person name="Fedorova N."/>
            <person name="Thomas E."/>
            <person name="Dean R."/>
            <person name="Jabaji S."/>
            <person name="Neate S."/>
            <person name="Toda T."/>
            <person name="Tavantzis S."/>
            <person name="Vilgalys R."/>
            <person name="Bharathan N."/>
            <person name="Pakala S."/>
            <person name="Losada L.S."/>
            <person name="Zafar N."/>
            <person name="Nierman W."/>
        </authorList>
    </citation>
    <scope>NUCLEOTIDE SEQUENCE [LARGE SCALE GENOMIC DNA]</scope>
    <source>
        <strain evidence="2 3">123E</strain>
    </source>
</reference>
<evidence type="ECO:0000256" key="1">
    <source>
        <dbReference type="SAM" id="MobiDB-lite"/>
    </source>
</evidence>
<protein>
    <submittedName>
        <fullName evidence="2">Putative laminin domain protein</fullName>
    </submittedName>
</protein>
<sequence length="215" mass="23782">MIGIHAVIQAANSVSGVPGMQQPVLLVRLAGHLFDAQMARYQSKHPPIIFPSDAAYIPPVLPVHMVVKLETIFGSPSDDEMTKVQDAVQSYQELRRFPLMFDAHVHMELSQHLFDIQLARHMRHAEEHQESVTSQTTARPEDSIRIARPVIDAYPTTAINANAATNNAGKGASAPSTTQASRLETSAEVHELLERSNQFTGQFNQLLEQPNEVTE</sequence>
<dbReference type="EMBL" id="AZST01000400">
    <property type="protein sequence ID" value="KEP49160.1"/>
    <property type="molecule type" value="Genomic_DNA"/>
</dbReference>
<dbReference type="Proteomes" id="UP000027456">
    <property type="component" value="Unassembled WGS sequence"/>
</dbReference>
<gene>
    <name evidence="2" type="ORF">V565_106800</name>
</gene>
<feature type="compositionally biased region" description="Polar residues" evidence="1">
    <location>
        <begin position="174"/>
        <end position="184"/>
    </location>
</feature>
<keyword evidence="3" id="KW-1185">Reference proteome</keyword>
<evidence type="ECO:0000313" key="2">
    <source>
        <dbReference type="EMBL" id="KEP49160.1"/>
    </source>
</evidence>
<organism evidence="2 3">
    <name type="scientific">Rhizoctonia solani 123E</name>
    <dbReference type="NCBI Taxonomy" id="1423351"/>
    <lineage>
        <taxon>Eukaryota</taxon>
        <taxon>Fungi</taxon>
        <taxon>Dikarya</taxon>
        <taxon>Basidiomycota</taxon>
        <taxon>Agaricomycotina</taxon>
        <taxon>Agaricomycetes</taxon>
        <taxon>Cantharellales</taxon>
        <taxon>Ceratobasidiaceae</taxon>
        <taxon>Rhizoctonia</taxon>
    </lineage>
</organism>
<name>A0A074RV08_9AGAM</name>
<dbReference type="HOGENOM" id="CLU_1283897_0_0_1"/>
<dbReference type="AlphaFoldDB" id="A0A074RV08"/>
<accession>A0A074RV08</accession>